<dbReference type="OrthoDB" id="1095781at2"/>
<gene>
    <name evidence="1" type="ORF">C2E25_06110</name>
</gene>
<evidence type="ECO:0000313" key="1">
    <source>
        <dbReference type="EMBL" id="PNU20615.1"/>
    </source>
</evidence>
<dbReference type="Proteomes" id="UP000236340">
    <property type="component" value="Unassembled WGS sequence"/>
</dbReference>
<dbReference type="Gene3D" id="1.10.10.10">
    <property type="entry name" value="Winged helix-like DNA-binding domain superfamily/Winged helix DNA-binding domain"/>
    <property type="match status" value="1"/>
</dbReference>
<protein>
    <submittedName>
        <fullName evidence="1">IS3 family transposase</fullName>
    </submittedName>
</protein>
<dbReference type="InterPro" id="IPR036388">
    <property type="entry name" value="WH-like_DNA-bd_sf"/>
</dbReference>
<comment type="caution">
    <text evidence="1">The sequence shown here is derived from an EMBL/GenBank/DDBJ whole genome shotgun (WGS) entry which is preliminary data.</text>
</comment>
<organism evidence="1 2">
    <name type="scientific">Geothermobacter hydrogeniphilus</name>
    <dbReference type="NCBI Taxonomy" id="1969733"/>
    <lineage>
        <taxon>Bacteria</taxon>
        <taxon>Pseudomonadati</taxon>
        <taxon>Thermodesulfobacteriota</taxon>
        <taxon>Desulfuromonadia</taxon>
        <taxon>Desulfuromonadales</taxon>
        <taxon>Geothermobacteraceae</taxon>
        <taxon>Geothermobacter</taxon>
    </lineage>
</organism>
<dbReference type="EMBL" id="PPFX01000010">
    <property type="protein sequence ID" value="PNU20615.1"/>
    <property type="molecule type" value="Genomic_DNA"/>
</dbReference>
<evidence type="ECO:0000313" key="2">
    <source>
        <dbReference type="Proteomes" id="UP000236340"/>
    </source>
</evidence>
<reference evidence="1 2" key="1">
    <citation type="journal article" date="2018" name="Genome Announc.">
        <title>Genome Sequence of Geothermobacter sp. HR-1 Iron Reducer from the Loihi Seamount.</title>
        <authorList>
            <person name="Smith H."/>
            <person name="Abuyen K."/>
            <person name="Tremblay J."/>
            <person name="Savalia P."/>
            <person name="Perez-Rodriguez I."/>
            <person name="Emerson D."/>
            <person name="Tully B."/>
            <person name="Amend J."/>
        </authorList>
    </citation>
    <scope>NUCLEOTIDE SEQUENCE [LARGE SCALE GENOMIC DNA]</scope>
    <source>
        <strain evidence="1 2">HR-1</strain>
    </source>
</reference>
<dbReference type="SUPFAM" id="SSF46689">
    <property type="entry name" value="Homeodomain-like"/>
    <property type="match status" value="1"/>
</dbReference>
<dbReference type="InterPro" id="IPR009057">
    <property type="entry name" value="Homeodomain-like_sf"/>
</dbReference>
<accession>A0A2K2HBE9</accession>
<dbReference type="AlphaFoldDB" id="A0A2K2HBE9"/>
<sequence>MTAKNKSKTLTGPLAEGQRWSAARKREVVLRMLRGEPVDALSRELNVEIYRLEQWREKALTGIDESLKKRQNDPVQAELDQAMRRIGELTMENELLWKRVRKPGPLAKRRSSK</sequence>
<proteinExistence type="predicted"/>
<name>A0A2K2HBE9_9BACT</name>